<dbReference type="GO" id="GO:0016740">
    <property type="term" value="F:transferase activity"/>
    <property type="evidence" value="ECO:0007669"/>
    <property type="project" value="UniProtKB-KW"/>
</dbReference>
<dbReference type="EMBL" id="ML734946">
    <property type="protein sequence ID" value="KAB8209612.1"/>
    <property type="molecule type" value="Genomic_DNA"/>
</dbReference>
<keyword evidence="5" id="KW-1185">Reference proteome</keyword>
<dbReference type="InterPro" id="IPR029062">
    <property type="entry name" value="Class_I_gatase-like"/>
</dbReference>
<evidence type="ECO:0000256" key="1">
    <source>
        <dbReference type="SAM" id="MobiDB-lite"/>
    </source>
</evidence>
<dbReference type="OMA" id="SAHMKRY"/>
<evidence type="ECO:0000259" key="2">
    <source>
        <dbReference type="Pfam" id="PF01965"/>
    </source>
</evidence>
<dbReference type="Gene3D" id="3.40.50.880">
    <property type="match status" value="1"/>
</dbReference>
<reference evidence="4 5" key="1">
    <citation type="submission" date="2019-04" db="EMBL/GenBank/DDBJ databases">
        <title>Fungal friends and foes A comparative genomics study of 23 Aspergillus species from section Flavi.</title>
        <authorList>
            <consortium name="DOE Joint Genome Institute"/>
            <person name="Kjaerbolling I."/>
            <person name="Vesth T.C."/>
            <person name="Frisvad J.C."/>
            <person name="Nybo J.L."/>
            <person name="Theobald S."/>
            <person name="Kildgaard S."/>
            <person name="Petersen T.I."/>
            <person name="Kuo A."/>
            <person name="Sato A."/>
            <person name="Lyhne E.K."/>
            <person name="Kogle M.E."/>
            <person name="Wiebenga A."/>
            <person name="Kun R.S."/>
            <person name="Lubbers R.J."/>
            <person name="Makela M.R."/>
            <person name="Barry K."/>
            <person name="Chovatia M."/>
            <person name="Clum A."/>
            <person name="Daum C."/>
            <person name="Haridas S."/>
            <person name="He G."/>
            <person name="LaButti K."/>
            <person name="Lipzen A."/>
            <person name="Mondo S."/>
            <person name="Pangilinan J."/>
            <person name="Riley R."/>
            <person name="Salamov A."/>
            <person name="Simmons B.A."/>
            <person name="Magnuson J.K."/>
            <person name="Henrissat B."/>
            <person name="Mortensen U.H."/>
            <person name="Larsen T.O."/>
            <person name="De vries R.P."/>
            <person name="Grigoriev I.V."/>
            <person name="Machida M."/>
            <person name="Baker S.E."/>
            <person name="Andersen M.R."/>
        </authorList>
    </citation>
    <scope>NUCLEOTIDE SEQUENCE [LARGE SCALE GENOMIC DNA]</scope>
    <source>
        <strain evidence="4 5">CBS 117618</strain>
    </source>
</reference>
<sequence>MAPKVLVVLTSQAQIPGRDHATGWYLPEFAHPWEVLHDKVELTIASPKGGEAPLDPSSAEAFKSDPVSAKFLKEQESLWKNTHKLADFLPRVSEFDAIFYVGGHGPMFDLHYDETSLSLIQAFAAAGKPVSAVCHGPTVFIKATTKSGQPLLANSTVTAFTNVEEDQAQLTALMPYLVEDELNKIPGCKFVKADQPWGEKVVVSKTSDGATLITGQNPAKINDHLLHLLHLLFARRIPTGQCISNTQTTLTAMISPVLRVRERISLTQCRAWSSNTGDTKDEETDKHPRTNILKTSHLGNRQGGSGTKLAKTLAAAKGVAASQNVCCFIASAHMKRYARDGADRPACEIFKGRRHNNELAGLTVAAQGSQDGYDRDKFPHWISQGNSCDTREVVLARDGEDVEKNDSCSPTSGTWYSPYDGKTWTDKSDLDIDHVVPLSNAWKSGASDWTTDQRQAFANDLENPQLLAVTNSVNREKSDDGPEDWKPPLTSYYCTYAKMWVKVKSVYNLTITQDEKSALVDMLDSC</sequence>
<evidence type="ECO:0000259" key="3">
    <source>
        <dbReference type="Pfam" id="PF07510"/>
    </source>
</evidence>
<name>A0A5N6DWL8_ASPPA</name>
<dbReference type="Pfam" id="PF01965">
    <property type="entry name" value="DJ-1_PfpI"/>
    <property type="match status" value="1"/>
</dbReference>
<dbReference type="InterPro" id="IPR002818">
    <property type="entry name" value="DJ-1/PfpI"/>
</dbReference>
<dbReference type="VEuPathDB" id="FungiDB:BDV34DRAFT_210166"/>
<dbReference type="PANTHER" id="PTHR24094:SF15">
    <property type="entry name" value="AMP-DEPENDENT SYNTHETASE_LIGASE DOMAIN-CONTAINING PROTEIN-RELATED"/>
    <property type="match status" value="1"/>
</dbReference>
<keyword evidence="4" id="KW-0315">Glutamine amidotransferase</keyword>
<dbReference type="SUPFAM" id="SSF52317">
    <property type="entry name" value="Class I glutamine amidotransferase-like"/>
    <property type="match status" value="1"/>
</dbReference>
<dbReference type="Pfam" id="PF07510">
    <property type="entry name" value="GmrSD_C"/>
    <property type="match status" value="1"/>
</dbReference>
<gene>
    <name evidence="4" type="ORF">BDV34DRAFT_210166</name>
</gene>
<accession>A0A5N6DWL8</accession>
<feature type="region of interest" description="Disordered" evidence="1">
    <location>
        <begin position="273"/>
        <end position="306"/>
    </location>
</feature>
<evidence type="ECO:0000313" key="4">
    <source>
        <dbReference type="EMBL" id="KAB8209612.1"/>
    </source>
</evidence>
<organism evidence="4 5">
    <name type="scientific">Aspergillus parasiticus</name>
    <dbReference type="NCBI Taxonomy" id="5067"/>
    <lineage>
        <taxon>Eukaryota</taxon>
        <taxon>Fungi</taxon>
        <taxon>Dikarya</taxon>
        <taxon>Ascomycota</taxon>
        <taxon>Pezizomycotina</taxon>
        <taxon>Eurotiomycetes</taxon>
        <taxon>Eurotiomycetidae</taxon>
        <taxon>Eurotiales</taxon>
        <taxon>Aspergillaceae</taxon>
        <taxon>Aspergillus</taxon>
        <taxon>Aspergillus subgen. Circumdati</taxon>
    </lineage>
</organism>
<dbReference type="Proteomes" id="UP000326532">
    <property type="component" value="Unassembled WGS sequence"/>
</dbReference>
<proteinExistence type="predicted"/>
<dbReference type="InterPro" id="IPR011089">
    <property type="entry name" value="GmrSD_C"/>
</dbReference>
<evidence type="ECO:0000313" key="5">
    <source>
        <dbReference type="Proteomes" id="UP000326532"/>
    </source>
</evidence>
<protein>
    <submittedName>
        <fullName evidence="4">Class I glutamine amidotransferase-like protein</fullName>
    </submittedName>
</protein>
<dbReference type="CDD" id="cd03141">
    <property type="entry name" value="GATase1_Hsp31_like"/>
    <property type="match status" value="1"/>
</dbReference>
<keyword evidence="4" id="KW-0808">Transferase</keyword>
<feature type="domain" description="GmrSD restriction endonucleases C-terminal" evidence="3">
    <location>
        <begin position="417"/>
        <end position="521"/>
    </location>
</feature>
<dbReference type="AlphaFoldDB" id="A0A5N6DWL8"/>
<dbReference type="PANTHER" id="PTHR24094">
    <property type="entry name" value="SECRETED PROTEIN"/>
    <property type="match status" value="1"/>
</dbReference>
<feature type="domain" description="DJ-1/PfpI" evidence="2">
    <location>
        <begin position="92"/>
        <end position="166"/>
    </location>
</feature>